<sequence>MADFSMSDLATSGVATQAIKESVHSQLPGRNNGPADAYRHLLLSAELTRQFGESYARAALDFHEWDGNRTGQAADTNRMDEHNNELGIALGKRLAAQPSSSWHDVVAGARELIDAAPRQAGGVQWLGEDRWQMNPMGPNDKRLPTGDPRLNWPPQWPEGPFPNPGGRDAGEPYTDEELPVKPMDRMVPPRQPEKDFLDRLRENVESVLDERYGRLHTQAEHAALAARSPGAETHSPAQPAAPDHPMLAQARVAVHRLDASLGRTPDQASECMSASLACLARQNGLSRIDHVVLSGEGRESRPGENVFVVQGRLDDPAHLRAHMRTDVAAQMPVQESVQRLHEVDRQMAAEQALQPQVQQEAQRRGIG</sequence>
<keyword evidence="5" id="KW-1185">Reference proteome</keyword>
<gene>
    <name evidence="4" type="ORF">V2J18_19895</name>
</gene>
<evidence type="ECO:0000313" key="5">
    <source>
        <dbReference type="Proteomes" id="UP001387215"/>
    </source>
</evidence>
<feature type="region of interest" description="Disordered" evidence="1">
    <location>
        <begin position="222"/>
        <end position="243"/>
    </location>
</feature>
<proteinExistence type="predicted"/>
<feature type="domain" description="DUF6973" evidence="3">
    <location>
        <begin position="27"/>
        <end position="101"/>
    </location>
</feature>
<dbReference type="EMBL" id="JBANDL010000002">
    <property type="protein sequence ID" value="MEI2456923.1"/>
    <property type="molecule type" value="Genomic_DNA"/>
</dbReference>
<organism evidence="4 5">
    <name type="scientific">Lysobacter firmicutimachus</name>
    <dbReference type="NCBI Taxonomy" id="1792846"/>
    <lineage>
        <taxon>Bacteria</taxon>
        <taxon>Pseudomonadati</taxon>
        <taxon>Pseudomonadota</taxon>
        <taxon>Gammaproteobacteria</taxon>
        <taxon>Lysobacterales</taxon>
        <taxon>Lysobacteraceae</taxon>
        <taxon>Lysobacter</taxon>
    </lineage>
</organism>
<evidence type="ECO:0000313" key="4">
    <source>
        <dbReference type="EMBL" id="MEI2456923.1"/>
    </source>
</evidence>
<reference evidence="4 5" key="1">
    <citation type="submission" date="2024-02" db="EMBL/GenBank/DDBJ databases">
        <title>Lysobacter Genome Sequencing and Mining.</title>
        <authorList>
            <person name="Bierman J."/>
            <person name="Walker M.C."/>
        </authorList>
    </citation>
    <scope>NUCLEOTIDE SEQUENCE [LARGE SCALE GENOMIC DNA]</scope>
    <source>
        <strain evidence="4 5">PB6250</strain>
    </source>
</reference>
<name>A0ABU8D9F8_9GAMM</name>
<evidence type="ECO:0000259" key="3">
    <source>
        <dbReference type="Pfam" id="PF22322"/>
    </source>
</evidence>
<comment type="caution">
    <text evidence="4">The sequence shown here is derived from an EMBL/GenBank/DDBJ whole genome shotgun (WGS) entry which is preliminary data.</text>
</comment>
<accession>A0ABU8D9F8</accession>
<feature type="domain" description="X-Tfes XVIPCD" evidence="2">
    <location>
        <begin position="238"/>
        <end position="341"/>
    </location>
</feature>
<dbReference type="InterPro" id="IPR054246">
    <property type="entry name" value="DUF6973"/>
</dbReference>
<feature type="compositionally biased region" description="Low complexity" evidence="1">
    <location>
        <begin position="348"/>
        <end position="360"/>
    </location>
</feature>
<dbReference type="InterPro" id="IPR046519">
    <property type="entry name" value="X-Tfes_XVIPCD"/>
</dbReference>
<feature type="region of interest" description="Disordered" evidence="1">
    <location>
        <begin position="346"/>
        <end position="367"/>
    </location>
</feature>
<evidence type="ECO:0000256" key="1">
    <source>
        <dbReference type="SAM" id="MobiDB-lite"/>
    </source>
</evidence>
<dbReference type="Proteomes" id="UP001387215">
    <property type="component" value="Unassembled WGS sequence"/>
</dbReference>
<dbReference type="Pfam" id="PF20410">
    <property type="entry name" value="X-Tfes_XVIPCD"/>
    <property type="match status" value="1"/>
</dbReference>
<dbReference type="RefSeq" id="WP_336132677.1">
    <property type="nucleotide sequence ID" value="NZ_JBANDL010000002.1"/>
</dbReference>
<protein>
    <submittedName>
        <fullName evidence="4">XVIPCD domain-containing protein</fullName>
    </submittedName>
</protein>
<evidence type="ECO:0000259" key="2">
    <source>
        <dbReference type="Pfam" id="PF20410"/>
    </source>
</evidence>
<dbReference type="Pfam" id="PF22322">
    <property type="entry name" value="DUF6973"/>
    <property type="match status" value="1"/>
</dbReference>